<organism evidence="2 3">
    <name type="scientific">Neogobius melanostomus</name>
    <name type="common">round goby</name>
    <dbReference type="NCBI Taxonomy" id="47308"/>
    <lineage>
        <taxon>Eukaryota</taxon>
        <taxon>Metazoa</taxon>
        <taxon>Chordata</taxon>
        <taxon>Craniata</taxon>
        <taxon>Vertebrata</taxon>
        <taxon>Euteleostomi</taxon>
        <taxon>Actinopterygii</taxon>
        <taxon>Neopterygii</taxon>
        <taxon>Teleostei</taxon>
        <taxon>Neoteleostei</taxon>
        <taxon>Acanthomorphata</taxon>
        <taxon>Gobiaria</taxon>
        <taxon>Gobiiformes</taxon>
        <taxon>Gobioidei</taxon>
        <taxon>Gobiidae</taxon>
        <taxon>Benthophilinae</taxon>
        <taxon>Neogobiini</taxon>
        <taxon>Neogobius</taxon>
    </lineage>
</organism>
<protein>
    <recommendedName>
        <fullName evidence="4">Ataxin-7-like protein 1</fullName>
    </recommendedName>
</protein>
<sequence length="286" mass="30661">MGRGHYVFDRRWDRMRLALQNMVEKHLNSQMWRKVPLAAESLQSPSGFSSSQHFHPPSPLSGSSPVSTPPTNCYTATFPQTTGLFSIRDAPLSHTQTALGKAGNGTHKSSRSSKVTEDSSVGSKKRRNNTFYPFSSLFPAIDDHKRNGNSHHAPLQGGGGTVATPARRKELGAGGGGLWSSAESWMSRADGSHNSPHSRDPGVSTPYTSSKDAATAFNHPLPSPSVLLAHSGKTESRKRRSPSSCRGKANKVSRPGELESSFGKGNDGSGILASGPESPRQVKMHH</sequence>
<name>A0A8C6SEY1_9GOBI</name>
<evidence type="ECO:0000313" key="3">
    <source>
        <dbReference type="Proteomes" id="UP000694523"/>
    </source>
</evidence>
<dbReference type="Ensembl" id="ENSNMLT00000004994.1">
    <property type="protein sequence ID" value="ENSNMLP00000004354.1"/>
    <property type="gene ID" value="ENSNMLG00000003222.1"/>
</dbReference>
<dbReference type="Proteomes" id="UP000694523">
    <property type="component" value="Unplaced"/>
</dbReference>
<dbReference type="AlphaFoldDB" id="A0A8C6SEY1"/>
<proteinExistence type="predicted"/>
<evidence type="ECO:0000256" key="1">
    <source>
        <dbReference type="SAM" id="MobiDB-lite"/>
    </source>
</evidence>
<feature type="compositionally biased region" description="Low complexity" evidence="1">
    <location>
        <begin position="43"/>
        <end position="70"/>
    </location>
</feature>
<evidence type="ECO:0008006" key="4">
    <source>
        <dbReference type="Google" id="ProtNLM"/>
    </source>
</evidence>
<dbReference type="PANTHER" id="PTHR15117:SF9">
    <property type="entry name" value="ATAXIN-7-LIKE PROTEIN 1"/>
    <property type="match status" value="1"/>
</dbReference>
<feature type="region of interest" description="Disordered" evidence="1">
    <location>
        <begin position="142"/>
        <end position="286"/>
    </location>
</feature>
<feature type="region of interest" description="Disordered" evidence="1">
    <location>
        <begin position="97"/>
        <end position="128"/>
    </location>
</feature>
<keyword evidence="3" id="KW-1185">Reference proteome</keyword>
<feature type="region of interest" description="Disordered" evidence="1">
    <location>
        <begin position="43"/>
        <end position="74"/>
    </location>
</feature>
<dbReference type="InterPro" id="IPR052237">
    <property type="entry name" value="Ataxin-7-like_regulator"/>
</dbReference>
<reference evidence="2" key="2">
    <citation type="submission" date="2025-09" db="UniProtKB">
        <authorList>
            <consortium name="Ensembl"/>
        </authorList>
    </citation>
    <scope>IDENTIFICATION</scope>
</reference>
<accession>A0A8C6SEY1</accession>
<reference evidence="2" key="1">
    <citation type="submission" date="2025-08" db="UniProtKB">
        <authorList>
            <consortium name="Ensembl"/>
        </authorList>
    </citation>
    <scope>IDENTIFICATION</scope>
</reference>
<evidence type="ECO:0000313" key="2">
    <source>
        <dbReference type="Ensembl" id="ENSNMLP00000004354.1"/>
    </source>
</evidence>
<dbReference type="PANTHER" id="PTHR15117">
    <property type="entry name" value="ATAXIN 7 RELATED"/>
    <property type="match status" value="1"/>
</dbReference>